<reference evidence="2" key="1">
    <citation type="submission" date="2021-05" db="EMBL/GenBank/DDBJ databases">
        <authorList>
            <person name="Alioto T."/>
            <person name="Alioto T."/>
            <person name="Gomez Garrido J."/>
        </authorList>
    </citation>
    <scope>NUCLEOTIDE SEQUENCE</scope>
</reference>
<dbReference type="AlphaFoldDB" id="A0A8D8YVX6"/>
<organism evidence="2">
    <name type="scientific">Cacopsylla melanoneura</name>
    <dbReference type="NCBI Taxonomy" id="428564"/>
    <lineage>
        <taxon>Eukaryota</taxon>
        <taxon>Metazoa</taxon>
        <taxon>Ecdysozoa</taxon>
        <taxon>Arthropoda</taxon>
        <taxon>Hexapoda</taxon>
        <taxon>Insecta</taxon>
        <taxon>Pterygota</taxon>
        <taxon>Neoptera</taxon>
        <taxon>Paraneoptera</taxon>
        <taxon>Hemiptera</taxon>
        <taxon>Sternorrhyncha</taxon>
        <taxon>Psylloidea</taxon>
        <taxon>Psyllidae</taxon>
        <taxon>Psyllinae</taxon>
        <taxon>Cacopsylla</taxon>
    </lineage>
</organism>
<accession>A0A8D8YVX6</accession>
<sequence length="99" mass="11490">MTIHIMKYRFSSFLQVCTILGFTVLNPDFILLILPIICGRFLLIRRYSNTDWPMAITSTSFIMSSVISATARNIVLMKHNIMPVQARYRRVEDSFSLNQ</sequence>
<protein>
    <submittedName>
        <fullName evidence="2">Uncharacterized protein</fullName>
    </submittedName>
</protein>
<keyword evidence="1" id="KW-0812">Transmembrane</keyword>
<evidence type="ECO:0000256" key="1">
    <source>
        <dbReference type="SAM" id="Phobius"/>
    </source>
</evidence>
<keyword evidence="1" id="KW-1133">Transmembrane helix</keyword>
<dbReference type="EMBL" id="HBUF01561294">
    <property type="protein sequence ID" value="CAG6762468.1"/>
    <property type="molecule type" value="Transcribed_RNA"/>
</dbReference>
<keyword evidence="1" id="KW-0472">Membrane</keyword>
<evidence type="ECO:0000313" key="2">
    <source>
        <dbReference type="EMBL" id="CAG6736037.1"/>
    </source>
</evidence>
<dbReference type="EMBL" id="HBUF01053223">
    <property type="protein sequence ID" value="CAG6622730.1"/>
    <property type="molecule type" value="Transcribed_RNA"/>
</dbReference>
<proteinExistence type="predicted"/>
<dbReference type="EMBL" id="HBUF01561295">
    <property type="protein sequence ID" value="CAG6762469.1"/>
    <property type="molecule type" value="Transcribed_RNA"/>
</dbReference>
<name>A0A8D8YVX6_9HEMI</name>
<feature type="transmembrane region" description="Helical" evidence="1">
    <location>
        <begin position="55"/>
        <end position="75"/>
    </location>
</feature>
<dbReference type="EMBL" id="HBUF01053224">
    <property type="protein sequence ID" value="CAG6622731.1"/>
    <property type="molecule type" value="Transcribed_RNA"/>
</dbReference>
<dbReference type="EMBL" id="HBUF01397800">
    <property type="protein sequence ID" value="CAG6736037.1"/>
    <property type="molecule type" value="Transcribed_RNA"/>
</dbReference>
<feature type="transmembrane region" description="Helical" evidence="1">
    <location>
        <begin position="12"/>
        <end position="43"/>
    </location>
</feature>